<dbReference type="Proteomes" id="UP000696280">
    <property type="component" value="Unassembled WGS sequence"/>
</dbReference>
<feature type="compositionally biased region" description="Acidic residues" evidence="1">
    <location>
        <begin position="72"/>
        <end position="97"/>
    </location>
</feature>
<gene>
    <name evidence="2" type="ORF">HYFRA_00012084</name>
</gene>
<dbReference type="OrthoDB" id="10318534at2759"/>
<accession>A0A9N9PW31</accession>
<feature type="compositionally biased region" description="Polar residues" evidence="1">
    <location>
        <begin position="1"/>
        <end position="13"/>
    </location>
</feature>
<reference evidence="2" key="1">
    <citation type="submission" date="2021-07" db="EMBL/GenBank/DDBJ databases">
        <authorList>
            <person name="Durling M."/>
        </authorList>
    </citation>
    <scope>NUCLEOTIDE SEQUENCE</scope>
</reference>
<proteinExistence type="predicted"/>
<keyword evidence="3" id="KW-1185">Reference proteome</keyword>
<dbReference type="EMBL" id="CAJVRL010000069">
    <property type="protein sequence ID" value="CAG8956167.1"/>
    <property type="molecule type" value="Genomic_DNA"/>
</dbReference>
<evidence type="ECO:0000256" key="1">
    <source>
        <dbReference type="SAM" id="MobiDB-lite"/>
    </source>
</evidence>
<dbReference type="AlphaFoldDB" id="A0A9N9PW31"/>
<evidence type="ECO:0000313" key="2">
    <source>
        <dbReference type="EMBL" id="CAG8956167.1"/>
    </source>
</evidence>
<comment type="caution">
    <text evidence="2">The sequence shown here is derived from an EMBL/GenBank/DDBJ whole genome shotgun (WGS) entry which is preliminary data.</text>
</comment>
<evidence type="ECO:0000313" key="3">
    <source>
        <dbReference type="Proteomes" id="UP000696280"/>
    </source>
</evidence>
<feature type="region of interest" description="Disordered" evidence="1">
    <location>
        <begin position="1"/>
        <end position="109"/>
    </location>
</feature>
<sequence>MAQPFSSNLSSVNEDVEMGSTNPDDDGESQYEPTPPKKIVLKSVHWASGHHATPTGQPKPLEERITRVQVNPEEDVDMDGDPKDDDEDDDEEDDEENGSLVADNDKEESVESVLETANEALKDPNTRQEVGNLYKKKKRFGGGDLHYNASDWNLILLVNVLIAAGFKDFREAIAKLAIQQEALMKEDLRRALAVKVREEQTDHLVVVKSPLFPSTAFDVLDPRTIPEKNQPQSHVENLTDILQKMTVKDDAGEQNK</sequence>
<name>A0A9N9PW31_9HELO</name>
<organism evidence="2 3">
    <name type="scientific">Hymenoscyphus fraxineus</name>
    <dbReference type="NCBI Taxonomy" id="746836"/>
    <lineage>
        <taxon>Eukaryota</taxon>
        <taxon>Fungi</taxon>
        <taxon>Dikarya</taxon>
        <taxon>Ascomycota</taxon>
        <taxon>Pezizomycotina</taxon>
        <taxon>Leotiomycetes</taxon>
        <taxon>Helotiales</taxon>
        <taxon>Helotiaceae</taxon>
        <taxon>Hymenoscyphus</taxon>
    </lineage>
</organism>
<protein>
    <submittedName>
        <fullName evidence="2">Uncharacterized protein</fullName>
    </submittedName>
</protein>